<dbReference type="PANTHER" id="PTHR43969">
    <property type="entry name" value="GLUTATHIONE S TRANSFERASE D10, ISOFORM A-RELATED"/>
    <property type="match status" value="1"/>
</dbReference>
<proteinExistence type="predicted"/>
<evidence type="ECO:0000256" key="1">
    <source>
        <dbReference type="ARBA" id="ARBA00011738"/>
    </source>
</evidence>
<dbReference type="InterPro" id="IPR036249">
    <property type="entry name" value="Thioredoxin-like_sf"/>
</dbReference>
<evidence type="ECO:0000259" key="2">
    <source>
        <dbReference type="PROSITE" id="PS50404"/>
    </source>
</evidence>
<dbReference type="Proteomes" id="UP000188912">
    <property type="component" value="Chromosome"/>
</dbReference>
<dbReference type="Gene3D" id="1.20.1050.10">
    <property type="match status" value="1"/>
</dbReference>
<dbReference type="PANTHER" id="PTHR43969:SF9">
    <property type="entry name" value="GLUTATHIONE S TRANSFERASE D10, ISOFORM A-RELATED"/>
    <property type="match status" value="1"/>
</dbReference>
<dbReference type="SUPFAM" id="SSF52833">
    <property type="entry name" value="Thioredoxin-like"/>
    <property type="match status" value="1"/>
</dbReference>
<dbReference type="SUPFAM" id="SSF47616">
    <property type="entry name" value="GST C-terminal domain-like"/>
    <property type="match status" value="1"/>
</dbReference>
<comment type="subunit">
    <text evidence="1">Homodimer.</text>
</comment>
<gene>
    <name evidence="4" type="ORF">BHV28_10290</name>
</gene>
<feature type="domain" description="GST C-terminal" evidence="3">
    <location>
        <begin position="88"/>
        <end position="222"/>
    </location>
</feature>
<reference evidence="4 5" key="2">
    <citation type="journal article" date="2016" name="Sci. Rep.">
        <title>The genome of Rhizobiales bacteria in predatory ants reveals urease gene functions but no genes for nitrogen fixation.</title>
        <authorList>
            <person name="Neuvonen M.M."/>
            <person name="Tamarit D."/>
            <person name="Naslund K."/>
            <person name="Liebig J."/>
            <person name="Feldhaar H."/>
            <person name="Moran N.A."/>
            <person name="Guy L."/>
            <person name="Andersson S.G."/>
        </authorList>
    </citation>
    <scope>NUCLEOTIDE SEQUENCE [LARGE SCALE GENOMIC DNA]</scope>
    <source>
        <strain evidence="4 5">Hsal</strain>
    </source>
</reference>
<protein>
    <submittedName>
        <fullName evidence="4">Glutathione S-transferase</fullName>
    </submittedName>
</protein>
<evidence type="ECO:0000313" key="4">
    <source>
        <dbReference type="EMBL" id="AQS41723.1"/>
    </source>
</evidence>
<dbReference type="Gene3D" id="3.40.30.10">
    <property type="entry name" value="Glutaredoxin"/>
    <property type="match status" value="1"/>
</dbReference>
<dbReference type="GO" id="GO:0006749">
    <property type="term" value="P:glutathione metabolic process"/>
    <property type="evidence" value="ECO:0007669"/>
    <property type="project" value="TreeGrafter"/>
</dbReference>
<organism evidence="4 5">
    <name type="scientific">Candidatus Tokpelaia hoelldobleri</name>
    <dbReference type="NCBI Taxonomy" id="1902579"/>
    <lineage>
        <taxon>Bacteria</taxon>
        <taxon>Pseudomonadati</taxon>
        <taxon>Pseudomonadota</taxon>
        <taxon>Alphaproteobacteria</taxon>
        <taxon>Hyphomicrobiales</taxon>
        <taxon>Candidatus Tokpelaia</taxon>
    </lineage>
</organism>
<reference evidence="4 5" key="1">
    <citation type="journal article" date="2010" name="Science">
        <title>Genomic comparison of the ants Camponotus floridanus and Harpegnathos saltator.</title>
        <authorList>
            <person name="Bonasio R."/>
            <person name="Zhang G."/>
            <person name="Ye C."/>
            <person name="Mutti N.S."/>
            <person name="Fang X."/>
            <person name="Qin N."/>
            <person name="Donahue G."/>
            <person name="Yang P."/>
            <person name="Li Q."/>
            <person name="Li C."/>
            <person name="Zhang P."/>
            <person name="Huang Z."/>
            <person name="Berger S.L."/>
            <person name="Reinberg D."/>
            <person name="Wang J."/>
            <person name="Liebig J."/>
        </authorList>
    </citation>
    <scope>NUCLEOTIDE SEQUENCE [LARGE SCALE GENOMIC DNA]</scope>
    <source>
        <strain evidence="4 5">Hsal</strain>
    </source>
</reference>
<evidence type="ECO:0000313" key="5">
    <source>
        <dbReference type="Proteomes" id="UP000188912"/>
    </source>
</evidence>
<dbReference type="STRING" id="1902579.BHV28_10290"/>
<name>A0A1U9JV43_9HYPH</name>
<dbReference type="InterPro" id="IPR040079">
    <property type="entry name" value="Glutathione_S-Trfase"/>
</dbReference>
<evidence type="ECO:0000259" key="3">
    <source>
        <dbReference type="PROSITE" id="PS50405"/>
    </source>
</evidence>
<dbReference type="PROSITE" id="PS50405">
    <property type="entry name" value="GST_CTER"/>
    <property type="match status" value="1"/>
</dbReference>
<dbReference type="CDD" id="cd00299">
    <property type="entry name" value="GST_C_family"/>
    <property type="match status" value="1"/>
</dbReference>
<keyword evidence="5" id="KW-1185">Reference proteome</keyword>
<dbReference type="InterPro" id="IPR010987">
    <property type="entry name" value="Glutathione-S-Trfase_C-like"/>
</dbReference>
<dbReference type="GO" id="GO:0004364">
    <property type="term" value="F:glutathione transferase activity"/>
    <property type="evidence" value="ECO:0007669"/>
    <property type="project" value="TreeGrafter"/>
</dbReference>
<dbReference type="KEGG" id="thd:BHV28_10290"/>
<dbReference type="SFLD" id="SFLDS00019">
    <property type="entry name" value="Glutathione_Transferase_(cytos"/>
    <property type="match status" value="1"/>
</dbReference>
<dbReference type="InterPro" id="IPR004045">
    <property type="entry name" value="Glutathione_S-Trfase_N"/>
</dbReference>
<dbReference type="CDD" id="cd00570">
    <property type="entry name" value="GST_N_family"/>
    <property type="match status" value="1"/>
</dbReference>
<sequence length="230" mass="26620">MLTLYHHPISSASRYIRLILGEYKIAATLVEEHAESRRREFLNLNPAATLPVLLIKGNVPICGARVIGEYIDEIYGTTKHSQLLFPQNPFERAEIRRLQEWFLVKFENDVVRHLARERIYKYETSAAYGSSSPDGGILRKARKNIRPHMQYLEWLVTTRDWTGGFSLSYADFAAAAAISTLDYMGEIDWSHYSAARDWYARLKSRPSFRPLLQDRVRAMPPIPHYADLDF</sequence>
<dbReference type="PROSITE" id="PS50404">
    <property type="entry name" value="GST_NTER"/>
    <property type="match status" value="1"/>
</dbReference>
<feature type="domain" description="GST N-terminal" evidence="2">
    <location>
        <begin position="1"/>
        <end position="79"/>
    </location>
</feature>
<dbReference type="EMBL" id="CP017315">
    <property type="protein sequence ID" value="AQS41723.1"/>
    <property type="molecule type" value="Genomic_DNA"/>
</dbReference>
<dbReference type="AlphaFoldDB" id="A0A1U9JV43"/>
<dbReference type="InterPro" id="IPR036282">
    <property type="entry name" value="Glutathione-S-Trfase_C_sf"/>
</dbReference>
<dbReference type="Pfam" id="PF13417">
    <property type="entry name" value="GST_N_3"/>
    <property type="match status" value="1"/>
</dbReference>
<accession>A0A1U9JV43</accession>